<dbReference type="AlphaFoldDB" id="A0A444Y2A9"/>
<proteinExistence type="predicted"/>
<evidence type="ECO:0000313" key="3">
    <source>
        <dbReference type="Proteomes" id="UP000289738"/>
    </source>
</evidence>
<accession>A0A444Y2A9</accession>
<organism evidence="2 3">
    <name type="scientific">Arachis hypogaea</name>
    <name type="common">Peanut</name>
    <dbReference type="NCBI Taxonomy" id="3818"/>
    <lineage>
        <taxon>Eukaryota</taxon>
        <taxon>Viridiplantae</taxon>
        <taxon>Streptophyta</taxon>
        <taxon>Embryophyta</taxon>
        <taxon>Tracheophyta</taxon>
        <taxon>Spermatophyta</taxon>
        <taxon>Magnoliopsida</taxon>
        <taxon>eudicotyledons</taxon>
        <taxon>Gunneridae</taxon>
        <taxon>Pentapetalae</taxon>
        <taxon>rosids</taxon>
        <taxon>fabids</taxon>
        <taxon>Fabales</taxon>
        <taxon>Fabaceae</taxon>
        <taxon>Papilionoideae</taxon>
        <taxon>50 kb inversion clade</taxon>
        <taxon>dalbergioids sensu lato</taxon>
        <taxon>Dalbergieae</taxon>
        <taxon>Pterocarpus clade</taxon>
        <taxon>Arachis</taxon>
    </lineage>
</organism>
<evidence type="ECO:0000313" key="2">
    <source>
        <dbReference type="EMBL" id="RYQ96006.1"/>
    </source>
</evidence>
<dbReference type="EMBL" id="SDMP01000018">
    <property type="protein sequence ID" value="RYQ96006.1"/>
    <property type="molecule type" value="Genomic_DNA"/>
</dbReference>
<sequence>MPFAASSCQWRRCRLLSSVMPLPPSLLGGTTVTSSSRSTMSASYPEDVQSSEPRFTSATQSTVESVRSSGQSESMLPPQPQSQPQTQMQTQPPSLPPLPPHSD</sequence>
<comment type="caution">
    <text evidence="2">The sequence shown here is derived from an EMBL/GenBank/DDBJ whole genome shotgun (WGS) entry which is preliminary data.</text>
</comment>
<dbReference type="Proteomes" id="UP000289738">
    <property type="component" value="Chromosome B08"/>
</dbReference>
<evidence type="ECO:0000256" key="1">
    <source>
        <dbReference type="SAM" id="MobiDB-lite"/>
    </source>
</evidence>
<reference evidence="2 3" key="1">
    <citation type="submission" date="2019-01" db="EMBL/GenBank/DDBJ databases">
        <title>Sequencing of cultivated peanut Arachis hypogaea provides insights into genome evolution and oil improvement.</title>
        <authorList>
            <person name="Chen X."/>
        </authorList>
    </citation>
    <scope>NUCLEOTIDE SEQUENCE [LARGE SCALE GENOMIC DNA]</scope>
    <source>
        <strain evidence="3">cv. Fuhuasheng</strain>
        <tissue evidence="2">Leaves</tissue>
    </source>
</reference>
<feature type="compositionally biased region" description="Low complexity" evidence="1">
    <location>
        <begin position="82"/>
        <end position="92"/>
    </location>
</feature>
<feature type="compositionally biased region" description="Pro residues" evidence="1">
    <location>
        <begin position="93"/>
        <end position="103"/>
    </location>
</feature>
<gene>
    <name evidence="2" type="ORF">Ahy_B08g091439</name>
</gene>
<feature type="region of interest" description="Disordered" evidence="1">
    <location>
        <begin position="19"/>
        <end position="103"/>
    </location>
</feature>
<feature type="compositionally biased region" description="Polar residues" evidence="1">
    <location>
        <begin position="48"/>
        <end position="73"/>
    </location>
</feature>
<name>A0A444Y2A9_ARAHY</name>
<protein>
    <submittedName>
        <fullName evidence="2">Uncharacterized protein</fullName>
    </submittedName>
</protein>
<feature type="compositionally biased region" description="Low complexity" evidence="1">
    <location>
        <begin position="19"/>
        <end position="43"/>
    </location>
</feature>
<keyword evidence="3" id="KW-1185">Reference proteome</keyword>